<dbReference type="InterPro" id="IPR044068">
    <property type="entry name" value="CB"/>
</dbReference>
<dbReference type="InterPro" id="IPR013762">
    <property type="entry name" value="Integrase-like_cat_sf"/>
</dbReference>
<feature type="domain" description="Core-binding (CB)" evidence="7">
    <location>
        <begin position="21"/>
        <end position="101"/>
    </location>
</feature>
<evidence type="ECO:0000256" key="1">
    <source>
        <dbReference type="ARBA" id="ARBA00008857"/>
    </source>
</evidence>
<dbReference type="SUPFAM" id="SSF56349">
    <property type="entry name" value="DNA breaking-rejoining enzymes"/>
    <property type="match status" value="1"/>
</dbReference>
<evidence type="ECO:0000256" key="4">
    <source>
        <dbReference type="ARBA" id="ARBA00023172"/>
    </source>
</evidence>
<dbReference type="Gene3D" id="1.10.150.130">
    <property type="match status" value="1"/>
</dbReference>
<dbReference type="InterPro" id="IPR002104">
    <property type="entry name" value="Integrase_catalytic"/>
</dbReference>
<evidence type="ECO:0000256" key="2">
    <source>
        <dbReference type="ARBA" id="ARBA00022908"/>
    </source>
</evidence>
<dbReference type="PANTHER" id="PTHR30349">
    <property type="entry name" value="PHAGE INTEGRASE-RELATED"/>
    <property type="match status" value="1"/>
</dbReference>
<dbReference type="PANTHER" id="PTHR30349:SF41">
    <property type="entry name" value="INTEGRASE_RECOMBINASE PROTEIN MJ0367-RELATED"/>
    <property type="match status" value="1"/>
</dbReference>
<proteinExistence type="inferred from homology"/>
<dbReference type="EMBL" id="JACCCU010000005">
    <property type="protein sequence ID" value="NYF92291.1"/>
    <property type="molecule type" value="Genomic_DNA"/>
</dbReference>
<dbReference type="GO" id="GO:0003677">
    <property type="term" value="F:DNA binding"/>
    <property type="evidence" value="ECO:0007669"/>
    <property type="project" value="UniProtKB-UniRule"/>
</dbReference>
<keyword evidence="4" id="KW-0233">DNA recombination</keyword>
<sequence>MTEIMLISSSSLPSLFTVRPETRARMRDFFSSHIRNPNTRRAYMEAVRQFSAFCAEYGIVDLAQVEPVHVAAFVELQLKTQSKPTVKLRLAALRMLFDWMVVGQVIPVNPAHAVRGPKHSQRRGKTPVLNVDEARALIDAIDITSLPGLRDRALIGLMVYTFARVGAAVSMKVEDFFVQGRRGWVRLHEKGGKEHEMPTHHNLDHYLEEYIEAAGIAEDRKGPLFRTTRGRSGELTGNSLLQSDVWRMIRRRALLAGIKTEISCHTFRATGITAYLKNGGKLEIAQQMAAHESARTTGLYDRRNDEISLDEVERIGI</sequence>
<evidence type="ECO:0000259" key="7">
    <source>
        <dbReference type="PROSITE" id="PS51900"/>
    </source>
</evidence>
<dbReference type="PROSITE" id="PS51898">
    <property type="entry name" value="TYR_RECOMBINASE"/>
    <property type="match status" value="1"/>
</dbReference>
<dbReference type="Proteomes" id="UP000564385">
    <property type="component" value="Unassembled WGS sequence"/>
</dbReference>
<dbReference type="PROSITE" id="PS51900">
    <property type="entry name" value="CB"/>
    <property type="match status" value="1"/>
</dbReference>
<dbReference type="Pfam" id="PF02899">
    <property type="entry name" value="Phage_int_SAM_1"/>
    <property type="match status" value="1"/>
</dbReference>
<dbReference type="InterPro" id="IPR050090">
    <property type="entry name" value="Tyrosine_recombinase_XerCD"/>
</dbReference>
<organism evidence="8 9">
    <name type="scientific">Tunturiibacter lichenicola</name>
    <dbReference type="NCBI Taxonomy" id="2051959"/>
    <lineage>
        <taxon>Bacteria</taxon>
        <taxon>Pseudomonadati</taxon>
        <taxon>Acidobacteriota</taxon>
        <taxon>Terriglobia</taxon>
        <taxon>Terriglobales</taxon>
        <taxon>Acidobacteriaceae</taxon>
        <taxon>Tunturiibacter</taxon>
    </lineage>
</organism>
<dbReference type="InterPro" id="IPR004107">
    <property type="entry name" value="Integrase_SAM-like_N"/>
</dbReference>
<accession>A0A852VMA0</accession>
<dbReference type="GO" id="GO:0006310">
    <property type="term" value="P:DNA recombination"/>
    <property type="evidence" value="ECO:0007669"/>
    <property type="project" value="UniProtKB-KW"/>
</dbReference>
<evidence type="ECO:0000313" key="8">
    <source>
        <dbReference type="EMBL" id="NYF92291.1"/>
    </source>
</evidence>
<dbReference type="Pfam" id="PF00589">
    <property type="entry name" value="Phage_integrase"/>
    <property type="match status" value="1"/>
</dbReference>
<comment type="caution">
    <text evidence="8">The sequence shown here is derived from an EMBL/GenBank/DDBJ whole genome shotgun (WGS) entry which is preliminary data.</text>
</comment>
<evidence type="ECO:0000256" key="3">
    <source>
        <dbReference type="ARBA" id="ARBA00023125"/>
    </source>
</evidence>
<evidence type="ECO:0000256" key="5">
    <source>
        <dbReference type="PROSITE-ProRule" id="PRU01248"/>
    </source>
</evidence>
<dbReference type="InterPro" id="IPR010998">
    <property type="entry name" value="Integrase_recombinase_N"/>
</dbReference>
<dbReference type="AlphaFoldDB" id="A0A852VMA0"/>
<dbReference type="Gene3D" id="1.10.443.10">
    <property type="entry name" value="Intergrase catalytic core"/>
    <property type="match status" value="1"/>
</dbReference>
<comment type="similarity">
    <text evidence="1">Belongs to the 'phage' integrase family.</text>
</comment>
<dbReference type="InterPro" id="IPR011010">
    <property type="entry name" value="DNA_brk_join_enz"/>
</dbReference>
<evidence type="ECO:0000313" key="9">
    <source>
        <dbReference type="Proteomes" id="UP000564385"/>
    </source>
</evidence>
<keyword evidence="3 5" id="KW-0238">DNA-binding</keyword>
<reference evidence="8 9" key="1">
    <citation type="submission" date="2020-07" db="EMBL/GenBank/DDBJ databases">
        <title>Genomic Encyclopedia of Type Strains, Phase IV (KMG-V): Genome sequencing to study the core and pangenomes of soil and plant-associated prokaryotes.</title>
        <authorList>
            <person name="Whitman W."/>
        </authorList>
    </citation>
    <scope>NUCLEOTIDE SEQUENCE [LARGE SCALE GENOMIC DNA]</scope>
    <source>
        <strain evidence="8 9">M8UP22</strain>
    </source>
</reference>
<dbReference type="GO" id="GO:0015074">
    <property type="term" value="P:DNA integration"/>
    <property type="evidence" value="ECO:0007669"/>
    <property type="project" value="UniProtKB-KW"/>
</dbReference>
<protein>
    <submittedName>
        <fullName evidence="8">Site-specific recombinase XerD</fullName>
    </submittedName>
</protein>
<keyword evidence="2" id="KW-0229">DNA integration</keyword>
<gene>
    <name evidence="8" type="ORF">HDF08_004414</name>
</gene>
<feature type="domain" description="Tyr recombinase" evidence="6">
    <location>
        <begin position="124"/>
        <end position="314"/>
    </location>
</feature>
<evidence type="ECO:0000259" key="6">
    <source>
        <dbReference type="PROSITE" id="PS51898"/>
    </source>
</evidence>
<name>A0A852VMA0_9BACT</name>